<protein>
    <submittedName>
        <fullName evidence="8">Serine/threonine-protein kinase PrkC</fullName>
        <ecNumber evidence="8">2.7.11.1</ecNumber>
    </submittedName>
</protein>
<evidence type="ECO:0000256" key="1">
    <source>
        <dbReference type="ARBA" id="ARBA00022679"/>
    </source>
</evidence>
<organism evidence="8 9">
    <name type="scientific">Saltatorellus ferox</name>
    <dbReference type="NCBI Taxonomy" id="2528018"/>
    <lineage>
        <taxon>Bacteria</taxon>
        <taxon>Pseudomonadati</taxon>
        <taxon>Planctomycetota</taxon>
        <taxon>Planctomycetia</taxon>
        <taxon>Planctomycetia incertae sedis</taxon>
        <taxon>Saltatorellus</taxon>
    </lineage>
</organism>
<evidence type="ECO:0000256" key="4">
    <source>
        <dbReference type="ARBA" id="ARBA00022840"/>
    </source>
</evidence>
<dbReference type="EMBL" id="CP036434">
    <property type="protein sequence ID" value="QDV07037.1"/>
    <property type="molecule type" value="Genomic_DNA"/>
</dbReference>
<feature type="region of interest" description="Disordered" evidence="5">
    <location>
        <begin position="623"/>
        <end position="651"/>
    </location>
</feature>
<reference evidence="8 9" key="1">
    <citation type="submission" date="2019-02" db="EMBL/GenBank/DDBJ databases">
        <title>Deep-cultivation of Planctomycetes and their phenomic and genomic characterization uncovers novel biology.</title>
        <authorList>
            <person name="Wiegand S."/>
            <person name="Jogler M."/>
            <person name="Boedeker C."/>
            <person name="Pinto D."/>
            <person name="Vollmers J."/>
            <person name="Rivas-Marin E."/>
            <person name="Kohn T."/>
            <person name="Peeters S.H."/>
            <person name="Heuer A."/>
            <person name="Rast P."/>
            <person name="Oberbeckmann S."/>
            <person name="Bunk B."/>
            <person name="Jeske O."/>
            <person name="Meyerdierks A."/>
            <person name="Storesund J.E."/>
            <person name="Kallscheuer N."/>
            <person name="Luecker S."/>
            <person name="Lage O.M."/>
            <person name="Pohl T."/>
            <person name="Merkel B.J."/>
            <person name="Hornburger P."/>
            <person name="Mueller R.-W."/>
            <person name="Bruemmer F."/>
            <person name="Labrenz M."/>
            <person name="Spormann A.M."/>
            <person name="Op den Camp H."/>
            <person name="Overmann J."/>
            <person name="Amann R."/>
            <person name="Jetten M.S.M."/>
            <person name="Mascher T."/>
            <person name="Medema M.H."/>
            <person name="Devos D.P."/>
            <person name="Kaster A.-K."/>
            <person name="Ovreas L."/>
            <person name="Rohde M."/>
            <person name="Galperin M.Y."/>
            <person name="Jogler C."/>
        </authorList>
    </citation>
    <scope>NUCLEOTIDE SEQUENCE [LARGE SCALE GENOMIC DNA]</scope>
    <source>
        <strain evidence="8 9">Poly30</strain>
    </source>
</reference>
<evidence type="ECO:0000259" key="7">
    <source>
        <dbReference type="PROSITE" id="PS50011"/>
    </source>
</evidence>
<dbReference type="RefSeq" id="WP_145197752.1">
    <property type="nucleotide sequence ID" value="NZ_CP036434.1"/>
</dbReference>
<name>A0A518ESG6_9BACT</name>
<dbReference type="PROSITE" id="PS50011">
    <property type="entry name" value="PROTEIN_KINASE_DOM"/>
    <property type="match status" value="1"/>
</dbReference>
<dbReference type="EC" id="2.7.11.1" evidence="8"/>
<keyword evidence="6" id="KW-0812">Transmembrane</keyword>
<dbReference type="Pfam" id="PF00069">
    <property type="entry name" value="Pkinase"/>
    <property type="match status" value="1"/>
</dbReference>
<dbReference type="PANTHER" id="PTHR43289">
    <property type="entry name" value="MITOGEN-ACTIVATED PROTEIN KINASE KINASE KINASE 20-RELATED"/>
    <property type="match status" value="1"/>
</dbReference>
<feature type="domain" description="Protein kinase" evidence="7">
    <location>
        <begin position="172"/>
        <end position="465"/>
    </location>
</feature>
<feature type="transmembrane region" description="Helical" evidence="6">
    <location>
        <begin position="36"/>
        <end position="55"/>
    </location>
</feature>
<dbReference type="PANTHER" id="PTHR43289:SF6">
    <property type="entry name" value="SERINE_THREONINE-PROTEIN KINASE NEKL-3"/>
    <property type="match status" value="1"/>
</dbReference>
<proteinExistence type="predicted"/>
<dbReference type="GO" id="GO:0004674">
    <property type="term" value="F:protein serine/threonine kinase activity"/>
    <property type="evidence" value="ECO:0007669"/>
    <property type="project" value="UniProtKB-EC"/>
</dbReference>
<evidence type="ECO:0000256" key="3">
    <source>
        <dbReference type="ARBA" id="ARBA00022777"/>
    </source>
</evidence>
<keyword evidence="1 8" id="KW-0808">Transferase</keyword>
<dbReference type="InterPro" id="IPR011009">
    <property type="entry name" value="Kinase-like_dom_sf"/>
</dbReference>
<feature type="region of interest" description="Disordered" evidence="5">
    <location>
        <begin position="446"/>
        <end position="484"/>
    </location>
</feature>
<keyword evidence="4" id="KW-0067">ATP-binding</keyword>
<evidence type="ECO:0000313" key="8">
    <source>
        <dbReference type="EMBL" id="QDV07037.1"/>
    </source>
</evidence>
<evidence type="ECO:0000256" key="2">
    <source>
        <dbReference type="ARBA" id="ARBA00022741"/>
    </source>
</evidence>
<gene>
    <name evidence="8" type="primary">prkC_8</name>
    <name evidence="8" type="ORF">Poly30_25560</name>
</gene>
<keyword evidence="6" id="KW-1133">Transmembrane helix</keyword>
<dbReference type="SUPFAM" id="SSF56112">
    <property type="entry name" value="Protein kinase-like (PK-like)"/>
    <property type="match status" value="1"/>
</dbReference>
<dbReference type="Proteomes" id="UP000320390">
    <property type="component" value="Chromosome"/>
</dbReference>
<dbReference type="PROSITE" id="PS00108">
    <property type="entry name" value="PROTEIN_KINASE_ST"/>
    <property type="match status" value="1"/>
</dbReference>
<keyword evidence="9" id="KW-1185">Reference proteome</keyword>
<evidence type="ECO:0000256" key="6">
    <source>
        <dbReference type="SAM" id="Phobius"/>
    </source>
</evidence>
<dbReference type="AlphaFoldDB" id="A0A518ESG6"/>
<keyword evidence="3 8" id="KW-0418">Kinase</keyword>
<dbReference type="GO" id="GO:0005524">
    <property type="term" value="F:ATP binding"/>
    <property type="evidence" value="ECO:0007669"/>
    <property type="project" value="UniProtKB-KW"/>
</dbReference>
<feature type="transmembrane region" description="Helical" evidence="6">
    <location>
        <begin position="67"/>
        <end position="89"/>
    </location>
</feature>
<keyword evidence="6" id="KW-0472">Membrane</keyword>
<dbReference type="SMART" id="SM00220">
    <property type="entry name" value="S_TKc"/>
    <property type="match status" value="1"/>
</dbReference>
<evidence type="ECO:0000313" key="9">
    <source>
        <dbReference type="Proteomes" id="UP000320390"/>
    </source>
</evidence>
<dbReference type="Gene3D" id="1.10.510.10">
    <property type="entry name" value="Transferase(Phosphotransferase) domain 1"/>
    <property type="match status" value="1"/>
</dbReference>
<evidence type="ECO:0000256" key="5">
    <source>
        <dbReference type="SAM" id="MobiDB-lite"/>
    </source>
</evidence>
<sequence>MAQPLLGFLAFALGTVVVLTVPVLVIWVLVQILKGLGALLGGGIQLVSGLVRHVARFAISEVRDVTQFAGSLLTLCLILPLCLASFGLLRWKAGKHYAGAVEDEFTGALASLYRIGLGNPVRLLGLGALTDGIERRLPDVVDREPRTGRFSVANAPFPRRGQKPAAPAFEGYQIQEELQAGGSGARLFCAIPTDARAKELERRGLSVPQRVVIKAFDLGYGSTIPQIVRESRSLEAAKNLGLILEHELGDGSFHYVMPFVPGEDLDQVTRRMHAMSGPNGLSDPDFKKVIAYSRDLCDQLGRFHREGLWHKDVKPSNLLVAGGRLQVVDFGLVTPLESALTLTTHGTEFFRDPELVRLALAGKRVKDVDGVKFDLYSAGAVLYSMIENSFPAHGSLSSISKRTPEALRWIVRRAMADVDKRYPSAAAMARDIDVLVLAEDPFTVRPADLPSVHGRSEPSAERASFTPPPSGQSSGAASHGSRDADEDIQRINAFGMTAEIRGLGRMKESLASVAHHHSPAGRRARRAAAAEERRVQAEAARDARLEAKKNLRSQRRGMLRVVATLAVFGGIAGGIASIDEQNVHGMPVGATMNDSAEMQRPGSLDEALRFLDQDDTEARYREAAERSLPSTETSSLRPFAPARRLPPSTETELSNLGSMARVLILTDSTDPSLDTEMRSTVRRFRELGAIPLGIDSKGRTTTSDQLDAILTRARRQIELANGSIEETEARLASLAASGNEIDAVYWVRRQPGTGYLRSSLATRKEACGNASWDHHDESCSGASCSDGSNDPACTASTSGGGACGATAAAAVRVSH</sequence>
<keyword evidence="2" id="KW-0547">Nucleotide-binding</keyword>
<dbReference type="InterPro" id="IPR000719">
    <property type="entry name" value="Prot_kinase_dom"/>
</dbReference>
<feature type="transmembrane region" description="Helical" evidence="6">
    <location>
        <begin position="6"/>
        <end position="29"/>
    </location>
</feature>
<dbReference type="InterPro" id="IPR008271">
    <property type="entry name" value="Ser/Thr_kinase_AS"/>
</dbReference>
<feature type="compositionally biased region" description="Low complexity" evidence="5">
    <location>
        <begin position="636"/>
        <end position="647"/>
    </location>
</feature>
<accession>A0A518ESG6</accession>
<dbReference type="OrthoDB" id="278175at2"/>